<dbReference type="PANTHER" id="PTHR40691:SF3">
    <property type="entry name" value="(NA+)-NQR MATURATION NQRM"/>
    <property type="match status" value="1"/>
</dbReference>
<accession>A0A5Q2QD77</accession>
<proteinExistence type="predicted"/>
<dbReference type="PANTHER" id="PTHR40691">
    <property type="entry name" value="(NA+)-NQR MATURATION NQRM"/>
    <property type="match status" value="1"/>
</dbReference>
<dbReference type="RefSeq" id="WP_153713451.1">
    <property type="nucleotide sequence ID" value="NZ_CP045871.1"/>
</dbReference>
<evidence type="ECO:0000313" key="3">
    <source>
        <dbReference type="Proteomes" id="UP000388235"/>
    </source>
</evidence>
<reference evidence="2 3" key="1">
    <citation type="submission" date="2019-11" db="EMBL/GenBank/DDBJ databases">
        <authorList>
            <person name="Khan S.A."/>
            <person name="Jeon C.O."/>
            <person name="Chun B.H."/>
        </authorList>
    </citation>
    <scope>NUCLEOTIDE SEQUENCE [LARGE SCALE GENOMIC DNA]</scope>
    <source>
        <strain evidence="2 3">IMCC 1097</strain>
    </source>
</reference>
<organism evidence="2 3">
    <name type="scientific">Litorivicinus lipolyticus</name>
    <dbReference type="NCBI Taxonomy" id="418701"/>
    <lineage>
        <taxon>Bacteria</taxon>
        <taxon>Pseudomonadati</taxon>
        <taxon>Pseudomonadota</taxon>
        <taxon>Gammaproteobacteria</taxon>
        <taxon>Oceanospirillales</taxon>
        <taxon>Litorivicinaceae</taxon>
        <taxon>Litorivicinus</taxon>
    </lineage>
</organism>
<dbReference type="Pfam" id="PF04400">
    <property type="entry name" value="NqrM"/>
    <property type="match status" value="1"/>
</dbReference>
<sequence length="77" mass="7730">MSTMLLAFGLMAAIMAAMAVGVMMGRQPISGSCGGAARLGIGGKCSLCGDDPSLCDSTEDSKSVVPVKRVATFKDAS</sequence>
<protein>
    <submittedName>
        <fullName evidence="2">(Na+)-NQR maturation NqrM</fullName>
    </submittedName>
</protein>
<gene>
    <name evidence="2" type="primary">nqrM</name>
    <name evidence="2" type="ORF">GH975_04875</name>
</gene>
<name>A0A5Q2QD77_9GAMM</name>
<keyword evidence="1" id="KW-0732">Signal</keyword>
<dbReference type="InterPro" id="IPR007495">
    <property type="entry name" value="NqrM"/>
</dbReference>
<evidence type="ECO:0000256" key="1">
    <source>
        <dbReference type="SAM" id="SignalP"/>
    </source>
</evidence>
<dbReference type="EMBL" id="CP045871">
    <property type="protein sequence ID" value="QGG79947.1"/>
    <property type="molecule type" value="Genomic_DNA"/>
</dbReference>
<dbReference type="AlphaFoldDB" id="A0A5Q2QD77"/>
<dbReference type="KEGG" id="llp:GH975_04875"/>
<feature type="chain" id="PRO_5024313246" evidence="1">
    <location>
        <begin position="20"/>
        <end position="77"/>
    </location>
</feature>
<keyword evidence="3" id="KW-1185">Reference proteome</keyword>
<feature type="signal peptide" evidence="1">
    <location>
        <begin position="1"/>
        <end position="19"/>
    </location>
</feature>
<evidence type="ECO:0000313" key="2">
    <source>
        <dbReference type="EMBL" id="QGG79947.1"/>
    </source>
</evidence>
<dbReference type="OrthoDB" id="5296227at2"/>
<dbReference type="Proteomes" id="UP000388235">
    <property type="component" value="Chromosome"/>
</dbReference>